<sequence>MSSLMLFLIYLIVINCWSFMIMGVDKRRAKKKGQRIPEKTLWLFIVIGGSLGSYFGMKKFRHKTKHTQFVYGIPAVIVIHFVLGCYVYLTR</sequence>
<keyword evidence="1" id="KW-0812">Transmembrane</keyword>
<evidence type="ECO:0000256" key="1">
    <source>
        <dbReference type="SAM" id="Phobius"/>
    </source>
</evidence>
<proteinExistence type="predicted"/>
<keyword evidence="1" id="KW-1133">Transmembrane helix</keyword>
<name>A0ABU0JY32_9BACL</name>
<gene>
    <name evidence="2" type="ORF">QO000_000298</name>
</gene>
<dbReference type="EMBL" id="JAUSWM010000001">
    <property type="protein sequence ID" value="MDQ0481345.1"/>
    <property type="molecule type" value="Genomic_DNA"/>
</dbReference>
<accession>A0ABU0JY32</accession>
<keyword evidence="1" id="KW-0472">Membrane</keyword>
<organism evidence="2 3">
    <name type="scientific">Guptibacillus hwajinpoensis</name>
    <dbReference type="NCBI Taxonomy" id="208199"/>
    <lineage>
        <taxon>Bacteria</taxon>
        <taxon>Bacillati</taxon>
        <taxon>Bacillota</taxon>
        <taxon>Bacilli</taxon>
        <taxon>Bacillales</taxon>
        <taxon>Guptibacillaceae</taxon>
        <taxon>Guptibacillus</taxon>
    </lineage>
</organism>
<evidence type="ECO:0000313" key="2">
    <source>
        <dbReference type="EMBL" id="MDQ0481345.1"/>
    </source>
</evidence>
<feature type="transmembrane region" description="Helical" evidence="1">
    <location>
        <begin position="69"/>
        <end position="89"/>
    </location>
</feature>
<dbReference type="Proteomes" id="UP001226720">
    <property type="component" value="Unassembled WGS sequence"/>
</dbReference>
<keyword evidence="3" id="KW-1185">Reference proteome</keyword>
<dbReference type="Pfam" id="PF06961">
    <property type="entry name" value="DUF1294"/>
    <property type="match status" value="1"/>
</dbReference>
<feature type="transmembrane region" description="Helical" evidence="1">
    <location>
        <begin position="6"/>
        <end position="24"/>
    </location>
</feature>
<dbReference type="InterPro" id="IPR010718">
    <property type="entry name" value="DUF1294"/>
</dbReference>
<reference evidence="2" key="1">
    <citation type="submission" date="2023-07" db="EMBL/GenBank/DDBJ databases">
        <title>Genomic Encyclopedia of Type Strains, Phase IV (KMG-IV): sequencing the most valuable type-strain genomes for metagenomic binning, comparative biology and taxonomic classification.</title>
        <authorList>
            <person name="Goeker M."/>
        </authorList>
    </citation>
    <scope>NUCLEOTIDE SEQUENCE [LARGE SCALE GENOMIC DNA]</scope>
    <source>
        <strain evidence="2">JSM 076093</strain>
    </source>
</reference>
<protein>
    <submittedName>
        <fullName evidence="2">Uncharacterized membrane protein YsdA (DUF1294 family)</fullName>
    </submittedName>
</protein>
<evidence type="ECO:0000313" key="3">
    <source>
        <dbReference type="Proteomes" id="UP001226720"/>
    </source>
</evidence>
<feature type="transmembrane region" description="Helical" evidence="1">
    <location>
        <begin position="40"/>
        <end position="57"/>
    </location>
</feature>
<dbReference type="GeneID" id="301326513"/>
<dbReference type="RefSeq" id="WP_301551098.1">
    <property type="nucleotide sequence ID" value="NZ_JAQRMZ010000002.1"/>
</dbReference>
<comment type="caution">
    <text evidence="2">The sequence shown here is derived from an EMBL/GenBank/DDBJ whole genome shotgun (WGS) entry which is preliminary data.</text>
</comment>